<dbReference type="InterPro" id="IPR012947">
    <property type="entry name" value="tRNA_SAD"/>
</dbReference>
<gene>
    <name evidence="7" type="ordered locus">RSPO_c02383</name>
</gene>
<evidence type="ECO:0000256" key="3">
    <source>
        <dbReference type="ARBA" id="ARBA00022723"/>
    </source>
</evidence>
<evidence type="ECO:0000256" key="5">
    <source>
        <dbReference type="SAM" id="MobiDB-lite"/>
    </source>
</evidence>
<dbReference type="GO" id="GO:0003676">
    <property type="term" value="F:nucleic acid binding"/>
    <property type="evidence" value="ECO:0007669"/>
    <property type="project" value="InterPro"/>
</dbReference>
<dbReference type="InterPro" id="IPR018163">
    <property type="entry name" value="Thr/Ala-tRNA-synth_IIc_edit"/>
</dbReference>
<keyword evidence="7" id="KW-0436">Ligase</keyword>
<dbReference type="GO" id="GO:0005524">
    <property type="term" value="F:ATP binding"/>
    <property type="evidence" value="ECO:0007669"/>
    <property type="project" value="InterPro"/>
</dbReference>
<dbReference type="PATRIC" id="fig|1031711.3.peg.2327"/>
<dbReference type="PANTHER" id="PTHR43462:SF1">
    <property type="entry name" value="ALANYL-TRNA EDITING PROTEIN AARSD1"/>
    <property type="match status" value="1"/>
</dbReference>
<dbReference type="GO" id="GO:0006419">
    <property type="term" value="P:alanyl-tRNA aminoacylation"/>
    <property type="evidence" value="ECO:0007669"/>
    <property type="project" value="InterPro"/>
</dbReference>
<keyword evidence="7" id="KW-0030">Aminoacyl-tRNA synthetase</keyword>
<dbReference type="SUPFAM" id="SSF50447">
    <property type="entry name" value="Translation proteins"/>
    <property type="match status" value="1"/>
</dbReference>
<evidence type="ECO:0000256" key="2">
    <source>
        <dbReference type="ARBA" id="ARBA00004496"/>
    </source>
</evidence>
<evidence type="ECO:0000313" key="8">
    <source>
        <dbReference type="Proteomes" id="UP000007953"/>
    </source>
</evidence>
<protein>
    <submittedName>
        <fullName evidence="7">Alanyl-tRNA synthetase</fullName>
    </submittedName>
</protein>
<feature type="region of interest" description="Disordered" evidence="5">
    <location>
        <begin position="333"/>
        <end position="360"/>
    </location>
</feature>
<evidence type="ECO:0000313" key="7">
    <source>
        <dbReference type="EMBL" id="AEG69679.1"/>
    </source>
</evidence>
<dbReference type="Gene3D" id="3.30.980.10">
    <property type="entry name" value="Threonyl-trna Synthetase, Chain A, domain 2"/>
    <property type="match status" value="1"/>
</dbReference>
<comment type="subcellular location">
    <subcellularLocation>
        <location evidence="2">Cytoplasm</location>
    </subcellularLocation>
</comment>
<dbReference type="Proteomes" id="UP000007953">
    <property type="component" value="Chromosome"/>
</dbReference>
<dbReference type="AlphaFoldDB" id="F6G2J6"/>
<evidence type="ECO:0000256" key="4">
    <source>
        <dbReference type="ARBA" id="ARBA00022833"/>
    </source>
</evidence>
<reference evidence="7 8" key="1">
    <citation type="journal article" date="2011" name="J. Bacteriol.">
        <title>Complete genome sequence of the plant pathogen Ralstonia solanacearum strain Po82.</title>
        <authorList>
            <person name="Xu J."/>
            <person name="Zheng H.J."/>
            <person name="Liu L."/>
            <person name="Pan Z.C."/>
            <person name="Prior P."/>
            <person name="Tang B."/>
            <person name="Xu J.S."/>
            <person name="Zhang H."/>
            <person name="Tian Q."/>
            <person name="Zhang L.Q."/>
            <person name="Feng J."/>
        </authorList>
    </citation>
    <scope>NUCLEOTIDE SEQUENCE [LARGE SCALE GENOMIC DNA]</scope>
    <source>
        <strain evidence="7 8">Po82</strain>
    </source>
</reference>
<feature type="domain" description="Alanyl-transfer RNA synthetases family profile" evidence="6">
    <location>
        <begin position="398"/>
        <end position="633"/>
    </location>
</feature>
<dbReference type="GO" id="GO:0046872">
    <property type="term" value="F:metal ion binding"/>
    <property type="evidence" value="ECO:0007669"/>
    <property type="project" value="UniProtKB-KW"/>
</dbReference>
<evidence type="ECO:0000259" key="6">
    <source>
        <dbReference type="PROSITE" id="PS50860"/>
    </source>
</evidence>
<comment type="cofactor">
    <cofactor evidence="1">
        <name>Zn(2+)</name>
        <dbReference type="ChEBI" id="CHEBI:29105"/>
    </cofactor>
</comment>
<dbReference type="InterPro" id="IPR018165">
    <property type="entry name" value="Ala-tRNA-synth_IIc_core"/>
</dbReference>
<dbReference type="InterPro" id="IPR009000">
    <property type="entry name" value="Transl_B-barrel_sf"/>
</dbReference>
<dbReference type="PANTHER" id="PTHR43462">
    <property type="entry name" value="ALANYL-TRNA EDITING PROTEIN"/>
    <property type="match status" value="1"/>
</dbReference>
<accession>F6G2J6</accession>
<dbReference type="GO" id="GO:0004813">
    <property type="term" value="F:alanine-tRNA ligase activity"/>
    <property type="evidence" value="ECO:0007669"/>
    <property type="project" value="InterPro"/>
</dbReference>
<dbReference type="KEGG" id="rsn:RSPO_c02383"/>
<dbReference type="EMBL" id="CP002819">
    <property type="protein sequence ID" value="AEG69679.1"/>
    <property type="molecule type" value="Genomic_DNA"/>
</dbReference>
<dbReference type="GO" id="GO:0005737">
    <property type="term" value="C:cytoplasm"/>
    <property type="evidence" value="ECO:0007669"/>
    <property type="project" value="UniProtKB-SubCell"/>
</dbReference>
<keyword evidence="3" id="KW-0479">Metal-binding</keyword>
<evidence type="ECO:0000256" key="1">
    <source>
        <dbReference type="ARBA" id="ARBA00001947"/>
    </source>
</evidence>
<sequence>MAGDEADPQVGRQRLGKAAEVDHPAQLVQARQPRGRVAGRGQVAVDVVLDDQETVLLGQPQQLERLGRRQRGAGRIVQHRVDHQQLGPAHLHQPFERHQVRPLGGVRHADHLRALRGEATEHQEPRRVAHQHRIARLHVLARDQVERLGDAGGHDNLVGARADLQFRQPRLQLLAQRQEALRRAPGQELVAVLAAQCAQRVGDQFTVQPAVGQEADARRFARLGRVEHVAQQPGHIDLARAGGRRGRLLGQRRVALLHVETRAAPRFEIPLRHQPLIGLHHGEARDALLLGQLADRRHAHAGAEDALVDAHARPLGQLVDQRHLRRGDRIGQLLRGRTGGGAPGVQADDRGRRRHGQVGKTVQKAPRQSVQVLYSHGWLPSRSAFRPHARSPAMPTTLKRFDEDAYRTECGATVVAVHPEGIELDQTVFYARSGGQAGDTGTLVLPDGQTVAIADTVYRADRQTILHVPADPADLGLPAPGMPVSAAIDWARRYRLMRLHTCLHLLGALIPVPVTGCGISPDAGRIDFDLPESTLERETLTAQLNALIERDTPVRIDLITPEALAAQPELVRTAGAAPPAGMAAIRIVEIEGIDRQPCGGTHVRATGEIGHVLVTRIEKKSRQNRRVVVALTD</sequence>
<proteinExistence type="predicted"/>
<dbReference type="SMART" id="SM00863">
    <property type="entry name" value="tRNA_SAD"/>
    <property type="match status" value="1"/>
</dbReference>
<keyword evidence="4" id="KW-0862">Zinc</keyword>
<name>F6G2J6_RALS8</name>
<dbReference type="Pfam" id="PF07973">
    <property type="entry name" value="tRNA_SAD"/>
    <property type="match status" value="1"/>
</dbReference>
<dbReference type="Gene3D" id="2.40.30.130">
    <property type="match status" value="1"/>
</dbReference>
<dbReference type="GO" id="GO:0002161">
    <property type="term" value="F:aminoacyl-tRNA deacylase activity"/>
    <property type="evidence" value="ECO:0007669"/>
    <property type="project" value="UniProtKB-ARBA"/>
</dbReference>
<feature type="region of interest" description="Disordered" evidence="5">
    <location>
        <begin position="1"/>
        <end position="24"/>
    </location>
</feature>
<dbReference type="eggNOG" id="COG2872">
    <property type="taxonomic scope" value="Bacteria"/>
</dbReference>
<dbReference type="SUPFAM" id="SSF55186">
    <property type="entry name" value="ThrRS/AlaRS common domain"/>
    <property type="match status" value="1"/>
</dbReference>
<organism evidence="7 8">
    <name type="scientific">Ralstonia solanacearum (strain Po82)</name>
    <dbReference type="NCBI Taxonomy" id="1031711"/>
    <lineage>
        <taxon>Bacteria</taxon>
        <taxon>Pseudomonadati</taxon>
        <taxon>Pseudomonadota</taxon>
        <taxon>Betaproteobacteria</taxon>
        <taxon>Burkholderiales</taxon>
        <taxon>Burkholderiaceae</taxon>
        <taxon>Ralstonia</taxon>
        <taxon>Ralstonia solanacearum species complex</taxon>
    </lineage>
</organism>
<dbReference type="InterPro" id="IPR051335">
    <property type="entry name" value="Alanyl-tRNA_Editing_Enzymes"/>
</dbReference>
<dbReference type="PROSITE" id="PS50860">
    <property type="entry name" value="AA_TRNA_LIGASE_II_ALA"/>
    <property type="match status" value="1"/>
</dbReference>
<dbReference type="HOGENOM" id="CLU_432035_0_0_4"/>